<reference evidence="6 7" key="2">
    <citation type="journal article" date="2016" name="Front. Microbiol.">
        <title>Genome and transcriptome sequences reveal the specific parasitism of the nematophagous Purpureocillium lilacinum 36-1.</title>
        <authorList>
            <person name="Xie J."/>
            <person name="Li S."/>
            <person name="Mo C."/>
            <person name="Xiao X."/>
            <person name="Peng D."/>
            <person name="Wang G."/>
            <person name="Xiao Y."/>
        </authorList>
    </citation>
    <scope>NUCLEOTIDE SEQUENCE [LARGE SCALE GENOMIC DNA]</scope>
    <source>
        <strain evidence="6 7">36-1</strain>
    </source>
</reference>
<dbReference type="EMBL" id="LCWV01000002">
    <property type="protein sequence ID" value="PWI75586.1"/>
    <property type="molecule type" value="Genomic_DNA"/>
</dbReference>
<evidence type="ECO:0000259" key="4">
    <source>
        <dbReference type="Pfam" id="PF00135"/>
    </source>
</evidence>
<evidence type="ECO:0000256" key="1">
    <source>
        <dbReference type="ARBA" id="ARBA00005964"/>
    </source>
</evidence>
<organism evidence="6 7">
    <name type="scientific">Purpureocillium lilacinum</name>
    <name type="common">Paecilomyces lilacinus</name>
    <dbReference type="NCBI Taxonomy" id="33203"/>
    <lineage>
        <taxon>Eukaryota</taxon>
        <taxon>Fungi</taxon>
        <taxon>Dikarya</taxon>
        <taxon>Ascomycota</taxon>
        <taxon>Pezizomycotina</taxon>
        <taxon>Sordariomycetes</taxon>
        <taxon>Hypocreomycetidae</taxon>
        <taxon>Hypocreales</taxon>
        <taxon>Ophiocordycipitaceae</taxon>
        <taxon>Purpureocillium</taxon>
    </lineage>
</organism>
<gene>
    <name evidence="6" type="ORF">PCL_06244</name>
    <name evidence="5" type="ORF">Purlil1_4109</name>
</gene>
<feature type="domain" description="Carboxylesterase type B" evidence="4">
    <location>
        <begin position="435"/>
        <end position="891"/>
    </location>
</feature>
<dbReference type="InterPro" id="IPR019819">
    <property type="entry name" value="Carboxylesterase_B_CS"/>
</dbReference>
<dbReference type="EMBL" id="JAWRVI010000011">
    <property type="protein sequence ID" value="KAK4091679.1"/>
    <property type="molecule type" value="Genomic_DNA"/>
</dbReference>
<dbReference type="PANTHER" id="PTHR43918">
    <property type="entry name" value="ACETYLCHOLINESTERASE"/>
    <property type="match status" value="1"/>
</dbReference>
<comment type="similarity">
    <text evidence="1">Belongs to the type-B carboxylesterase/lipase family.</text>
</comment>
<keyword evidence="8" id="KW-1185">Reference proteome</keyword>
<reference evidence="5" key="3">
    <citation type="submission" date="2023-11" db="EMBL/GenBank/DDBJ databases">
        <authorList>
            <person name="Beijen E."/>
            <person name="Ohm R.A."/>
        </authorList>
    </citation>
    <scope>NUCLEOTIDE SEQUENCE</scope>
    <source>
        <strain evidence="5">CBS 150709</strain>
    </source>
</reference>
<evidence type="ECO:0000256" key="2">
    <source>
        <dbReference type="ARBA" id="ARBA00022801"/>
    </source>
</evidence>
<dbReference type="InterPro" id="IPR050654">
    <property type="entry name" value="AChE-related_enzymes"/>
</dbReference>
<feature type="compositionally biased region" description="Basic and acidic residues" evidence="3">
    <location>
        <begin position="388"/>
        <end position="402"/>
    </location>
</feature>
<dbReference type="InterPro" id="IPR019826">
    <property type="entry name" value="Carboxylesterase_B_AS"/>
</dbReference>
<feature type="region of interest" description="Disordered" evidence="3">
    <location>
        <begin position="322"/>
        <end position="402"/>
    </location>
</feature>
<evidence type="ECO:0000313" key="5">
    <source>
        <dbReference type="EMBL" id="KAK4091679.1"/>
    </source>
</evidence>
<dbReference type="AlphaFoldDB" id="A0A2U3EM41"/>
<dbReference type="PANTHER" id="PTHR43918:SF4">
    <property type="entry name" value="CARBOXYLIC ESTER HYDROLASE"/>
    <property type="match status" value="1"/>
</dbReference>
<dbReference type="InterPro" id="IPR002018">
    <property type="entry name" value="CarbesteraseB"/>
</dbReference>
<feature type="region of interest" description="Disordered" evidence="3">
    <location>
        <begin position="1"/>
        <end position="32"/>
    </location>
</feature>
<reference evidence="6" key="1">
    <citation type="submission" date="2015-05" db="EMBL/GenBank/DDBJ databases">
        <authorList>
            <person name="Wang D.B."/>
            <person name="Wang M."/>
        </authorList>
    </citation>
    <scope>NUCLEOTIDE SEQUENCE</scope>
    <source>
        <strain evidence="6">36-1</strain>
    </source>
</reference>
<dbReference type="Pfam" id="PF00135">
    <property type="entry name" value="COesterase"/>
    <property type="match status" value="1"/>
</dbReference>
<dbReference type="Proteomes" id="UP000245956">
    <property type="component" value="Unassembled WGS sequence"/>
</dbReference>
<evidence type="ECO:0000256" key="3">
    <source>
        <dbReference type="SAM" id="MobiDB-lite"/>
    </source>
</evidence>
<protein>
    <submittedName>
        <fullName evidence="6">Putative alpha beta-hydrolase protein</fullName>
    </submittedName>
</protein>
<name>A0A2U3EM41_PURLI</name>
<dbReference type="SUPFAM" id="SSF53474">
    <property type="entry name" value="alpha/beta-Hydrolases"/>
    <property type="match status" value="1"/>
</dbReference>
<reference evidence="5 8" key="4">
    <citation type="journal article" date="2024" name="Microbiol. Resour. Announc.">
        <title>Genome annotations for the ascomycete fungi Trichoderma harzianum, Trichoderma aggressivum, and Purpureocillium lilacinum.</title>
        <authorList>
            <person name="Beijen E.P.W."/>
            <person name="Ohm R.A."/>
        </authorList>
    </citation>
    <scope>NUCLEOTIDE SEQUENCE [LARGE SCALE GENOMIC DNA]</scope>
    <source>
        <strain evidence="5 8">CBS 150709</strain>
    </source>
</reference>
<feature type="region of interest" description="Disordered" evidence="3">
    <location>
        <begin position="201"/>
        <end position="246"/>
    </location>
</feature>
<dbReference type="Proteomes" id="UP001287286">
    <property type="component" value="Unassembled WGS sequence"/>
</dbReference>
<evidence type="ECO:0000313" key="8">
    <source>
        <dbReference type="Proteomes" id="UP001287286"/>
    </source>
</evidence>
<dbReference type="Gene3D" id="3.40.50.1820">
    <property type="entry name" value="alpha/beta hydrolase"/>
    <property type="match status" value="1"/>
</dbReference>
<proteinExistence type="inferred from homology"/>
<evidence type="ECO:0000313" key="6">
    <source>
        <dbReference type="EMBL" id="PWI75586.1"/>
    </source>
</evidence>
<dbReference type="PROSITE" id="PS00941">
    <property type="entry name" value="CARBOXYLESTERASE_B_2"/>
    <property type="match status" value="1"/>
</dbReference>
<evidence type="ECO:0000313" key="7">
    <source>
        <dbReference type="Proteomes" id="UP000245956"/>
    </source>
</evidence>
<dbReference type="GO" id="GO:0052689">
    <property type="term" value="F:carboxylic ester hydrolase activity"/>
    <property type="evidence" value="ECO:0007669"/>
    <property type="project" value="TreeGrafter"/>
</dbReference>
<dbReference type="InterPro" id="IPR029058">
    <property type="entry name" value="AB_hydrolase_fold"/>
</dbReference>
<feature type="compositionally biased region" description="Basic and acidic residues" evidence="3">
    <location>
        <begin position="201"/>
        <end position="211"/>
    </location>
</feature>
<accession>A0A2U3EM41</accession>
<keyword evidence="2 6" id="KW-0378">Hydrolase</keyword>
<feature type="region of interest" description="Disordered" evidence="3">
    <location>
        <begin position="1036"/>
        <end position="1062"/>
    </location>
</feature>
<feature type="compositionally biased region" description="Basic residues" evidence="3">
    <location>
        <begin position="1050"/>
        <end position="1062"/>
    </location>
</feature>
<comment type="caution">
    <text evidence="6">The sequence shown here is derived from an EMBL/GenBank/DDBJ whole genome shotgun (WGS) entry which is preliminary data.</text>
</comment>
<dbReference type="PROSITE" id="PS00122">
    <property type="entry name" value="CARBOXYLESTERASE_B_1"/>
    <property type="match status" value="1"/>
</dbReference>
<sequence>MNKKSREVFASGGRGGRKKPRNPVQAHPEHQQTVARLRGRDRLHAQQQQPPQAAGPTVCCVCLSEKHRAKQCIRANTVTGQLMACTVCNSRSHPLDRCLNFRQMGFDDKFRVLVTERIRLPSIYTENRSVLRQVLSEALCRDLPILGMPWLPDAVRRDMDKARWHPVARKYEATLDASGHKDDDEADQLVEVLSGLAVMKRQDDAQRRARDGAVPAGRQGDGFGPSDAQSARTNAGHEEDEVDEETKRIIDKVLYISGYGTDRSRASVNRQPQSAPGPRVILPLLSPKTAPIQPYTASNIHLSLQRPQGVLKHVEEIVQDSGLRRSGRGVEPAPAAAKNPVDHSTTSSAPNWARGDRPHISPQMRRSFHTNIRGSRGSRKPRNVGDQNKLRDQHQISKCSDESRTPAVMKLTLVLLPAVAAVKPLVDLGYAKYTGTDNGDVSQWLGIRYAAPPVGRLRFTKPADPIPEKKIQPADKHGLICLGTGQPPTDDTFKAQSEDCLFLDVYAPSNATTNSKLPVYFFIQGGGFVSNSNSNYNGSGLVAAGDHGLIVVTFNYRVGAYGFLTDGDRATPNNGLWDQVKALEWVHKHIAKFGGDPKHVVIGGDSAGAASVSYHLTRGGGRNYGLFIGAAAESVSFSTVLTTKESQYLYDGFAVRAGCATKDSLQCLRSKSTKELQEANVNVQPLPGAQNPQLFAWNPVIDGDCITELPYDAYKKGHFVRVPVIVGDDTNGGTSFAPQDTTTLPEMNTFLRDQFPLLTPSDLETIDALYPNANDTCPHVGCRWRQVSDAYGQMRYMCPGLYISQQYVSRRSPSWAYRWNVEDPAQIAQGLGVPHTVEVHAIFGPTNTKGAPASYNGSNAHAVTVAQGYWTSFIRTLNPNTHRAPGSAAWTSRGRLVVNTGGRTQMEDISGNLRRACQFFADIGSRIKHHQSLRSQREGWPQEGKCKVEALNMDLSKKMLKSVDQALKDAHLPACRLPHVLYIAQRPPFPAGQPDGLRAHSVTVGRNASISTRGLLTASTAVTVPQVAPRHVVATRFRHTEEDRPSIPKHSGRASPGRHARQ</sequence>